<protein>
    <submittedName>
        <fullName evidence="1">Uncharacterized protein</fullName>
    </submittedName>
</protein>
<sequence>MTTKVSVICSASTLLLFLSV</sequence>
<dbReference type="AlphaFoldDB" id="A0A0A9DUS5"/>
<reference evidence="1" key="1">
    <citation type="submission" date="2014-09" db="EMBL/GenBank/DDBJ databases">
        <authorList>
            <person name="Magalhaes I.L.F."/>
            <person name="Oliveira U."/>
            <person name="Santos F.R."/>
            <person name="Vidigal T.H.D.A."/>
            <person name="Brescovit A.D."/>
            <person name="Santos A.J."/>
        </authorList>
    </citation>
    <scope>NUCLEOTIDE SEQUENCE</scope>
    <source>
        <tissue evidence="1">Shoot tissue taken approximately 20 cm above the soil surface</tissue>
    </source>
</reference>
<organism evidence="1">
    <name type="scientific">Arundo donax</name>
    <name type="common">Giant reed</name>
    <name type="synonym">Donax arundinaceus</name>
    <dbReference type="NCBI Taxonomy" id="35708"/>
    <lineage>
        <taxon>Eukaryota</taxon>
        <taxon>Viridiplantae</taxon>
        <taxon>Streptophyta</taxon>
        <taxon>Embryophyta</taxon>
        <taxon>Tracheophyta</taxon>
        <taxon>Spermatophyta</taxon>
        <taxon>Magnoliopsida</taxon>
        <taxon>Liliopsida</taxon>
        <taxon>Poales</taxon>
        <taxon>Poaceae</taxon>
        <taxon>PACMAD clade</taxon>
        <taxon>Arundinoideae</taxon>
        <taxon>Arundineae</taxon>
        <taxon>Arundo</taxon>
    </lineage>
</organism>
<evidence type="ECO:0000313" key="1">
    <source>
        <dbReference type="EMBL" id="JAD89420.1"/>
    </source>
</evidence>
<dbReference type="EMBL" id="GBRH01208475">
    <property type="protein sequence ID" value="JAD89420.1"/>
    <property type="molecule type" value="Transcribed_RNA"/>
</dbReference>
<accession>A0A0A9DUS5</accession>
<name>A0A0A9DUS5_ARUDO</name>
<proteinExistence type="predicted"/>
<reference evidence="1" key="2">
    <citation type="journal article" date="2015" name="Data Brief">
        <title>Shoot transcriptome of the giant reed, Arundo donax.</title>
        <authorList>
            <person name="Barrero R.A."/>
            <person name="Guerrero F.D."/>
            <person name="Moolhuijzen P."/>
            <person name="Goolsby J.A."/>
            <person name="Tidwell J."/>
            <person name="Bellgard S.E."/>
            <person name="Bellgard M.I."/>
        </authorList>
    </citation>
    <scope>NUCLEOTIDE SEQUENCE</scope>
    <source>
        <tissue evidence="1">Shoot tissue taken approximately 20 cm above the soil surface</tissue>
    </source>
</reference>